<dbReference type="EC" id="2.7.1.15" evidence="2 12"/>
<evidence type="ECO:0000256" key="5">
    <source>
        <dbReference type="ARBA" id="ARBA00022723"/>
    </source>
</evidence>
<comment type="caution">
    <text evidence="14">The sequence shown here is derived from an EMBL/GenBank/DDBJ whole genome shotgun (WGS) entry which is preliminary data.</text>
</comment>
<dbReference type="UniPathway" id="UPA00916">
    <property type="reaction ID" value="UER00889"/>
</dbReference>
<feature type="binding site" evidence="12">
    <location>
        <position position="239"/>
    </location>
    <ligand>
        <name>K(+)</name>
        <dbReference type="ChEBI" id="CHEBI:29103"/>
    </ligand>
</feature>
<comment type="function">
    <text evidence="12">Catalyzes the phosphorylation of ribose at O-5 in a reaction requiring ATP and magnesium. The resulting D-ribose-5-phosphate can then be used either for sythesis of nucleotides, histidine, and tryptophan, or as a component of the pentose phosphate pathway.</text>
</comment>
<dbReference type="SUPFAM" id="SSF53613">
    <property type="entry name" value="Ribokinase-like"/>
    <property type="match status" value="1"/>
</dbReference>
<feature type="binding site" evidence="12">
    <location>
        <position position="241"/>
    </location>
    <ligand>
        <name>K(+)</name>
        <dbReference type="ChEBI" id="CHEBI:29103"/>
    </ligand>
</feature>
<name>A0A1X0WE78_9GAMM</name>
<keyword evidence="8 12" id="KW-0067">ATP-binding</keyword>
<feature type="active site" description="Proton acceptor" evidence="12">
    <location>
        <position position="245"/>
    </location>
</feature>
<comment type="cofactor">
    <cofactor evidence="12">
        <name>Mg(2+)</name>
        <dbReference type="ChEBI" id="CHEBI:18420"/>
    </cofactor>
    <text evidence="12">Requires a divalent cation, most likely magnesium in vivo, as an electrophilic catalyst to aid phosphoryl group transfer. It is the chelate of the metal and the nucleotide that is the actual substrate.</text>
</comment>
<dbReference type="EMBL" id="MRWE01000020">
    <property type="protein sequence ID" value="ORJ25035.1"/>
    <property type="molecule type" value="Genomic_DNA"/>
</dbReference>
<feature type="binding site" evidence="12">
    <location>
        <position position="280"/>
    </location>
    <ligand>
        <name>K(+)</name>
        <dbReference type="ChEBI" id="CHEBI:29103"/>
    </ligand>
</feature>
<dbReference type="PANTHER" id="PTHR10584:SF166">
    <property type="entry name" value="RIBOKINASE"/>
    <property type="match status" value="1"/>
</dbReference>
<feature type="binding site" evidence="12">
    <location>
        <position position="182"/>
    </location>
    <ligand>
        <name>ATP</name>
        <dbReference type="ChEBI" id="CHEBI:30616"/>
    </ligand>
</feature>
<evidence type="ECO:0000256" key="2">
    <source>
        <dbReference type="ARBA" id="ARBA00012035"/>
    </source>
</evidence>
<keyword evidence="12" id="KW-0963">Cytoplasm</keyword>
<evidence type="ECO:0000259" key="13">
    <source>
        <dbReference type="Pfam" id="PF00294"/>
    </source>
</evidence>
<sequence>MQVFVVGNISVDETFLIDELPAKGASIHGVKTHQDLGGKGTNQAIILSRCGIKTTLIAAVGNDSQGKWCHEKIASENLALFPSSPRDCRTDTSLVLNCADGDNANITTVTAANVLSLDDINQAMSFSNSGDVVLQQGNFSVEKTAAVFALARKKGLITVFNPSPVKWAFAQLLPLTDILVVNQLEVRLLSGENEILPAAEALLNTGVSQVVVTLGAEGALLLNAQGLQRIAAPPVKVADTTGAGDTFLAVMLASTLRGQSPISAKDMRRAAKASAITIGRIGTLSAFPTRQELAELLN</sequence>
<dbReference type="GO" id="GO:0005829">
    <property type="term" value="C:cytosol"/>
    <property type="evidence" value="ECO:0007669"/>
    <property type="project" value="TreeGrafter"/>
</dbReference>
<evidence type="ECO:0000313" key="15">
    <source>
        <dbReference type="Proteomes" id="UP000192536"/>
    </source>
</evidence>
<evidence type="ECO:0000256" key="6">
    <source>
        <dbReference type="ARBA" id="ARBA00022741"/>
    </source>
</evidence>
<keyword evidence="9 12" id="KW-0460">Magnesium</keyword>
<feature type="binding site" evidence="12">
    <location>
        <position position="282"/>
    </location>
    <ligand>
        <name>K(+)</name>
        <dbReference type="ChEBI" id="CHEBI:29103"/>
    </ligand>
</feature>
<evidence type="ECO:0000256" key="7">
    <source>
        <dbReference type="ARBA" id="ARBA00022777"/>
    </source>
</evidence>
<comment type="subunit">
    <text evidence="12">Homodimer.</text>
</comment>
<comment type="caution">
    <text evidence="12">Lacks conserved residue(s) required for the propagation of feature annotation.</text>
</comment>
<keyword evidence="6 12" id="KW-0547">Nucleotide-binding</keyword>
<dbReference type="HAMAP" id="MF_01987">
    <property type="entry name" value="Ribokinase"/>
    <property type="match status" value="1"/>
</dbReference>
<keyword evidence="5 12" id="KW-0479">Metal-binding</keyword>
<dbReference type="Gene3D" id="3.40.1190.20">
    <property type="match status" value="1"/>
</dbReference>
<evidence type="ECO:0000256" key="1">
    <source>
        <dbReference type="ARBA" id="ARBA00005380"/>
    </source>
</evidence>
<dbReference type="GO" id="GO:0046872">
    <property type="term" value="F:metal ion binding"/>
    <property type="evidence" value="ECO:0007669"/>
    <property type="project" value="UniProtKB-KW"/>
</dbReference>
<evidence type="ECO:0000256" key="10">
    <source>
        <dbReference type="ARBA" id="ARBA00022958"/>
    </source>
</evidence>
<evidence type="ECO:0000256" key="11">
    <source>
        <dbReference type="ARBA" id="ARBA00023277"/>
    </source>
</evidence>
<dbReference type="InterPro" id="IPR011611">
    <property type="entry name" value="PfkB_dom"/>
</dbReference>
<keyword evidence="4 12" id="KW-0808">Transferase</keyword>
<feature type="binding site" evidence="12">
    <location>
        <begin position="244"/>
        <end position="245"/>
    </location>
    <ligand>
        <name>ATP</name>
        <dbReference type="ChEBI" id="CHEBI:30616"/>
    </ligand>
</feature>
<keyword evidence="10 12" id="KW-0630">Potassium</keyword>
<dbReference type="CDD" id="cd01174">
    <property type="entry name" value="ribokinase"/>
    <property type="match status" value="1"/>
</dbReference>
<comment type="similarity">
    <text evidence="12">Belongs to the carbohydrate kinase PfkB family. Ribokinase subfamily.</text>
</comment>
<dbReference type="InterPro" id="IPR011877">
    <property type="entry name" value="Ribokinase"/>
</dbReference>
<dbReference type="PANTHER" id="PTHR10584">
    <property type="entry name" value="SUGAR KINASE"/>
    <property type="match status" value="1"/>
</dbReference>
<protein>
    <recommendedName>
        <fullName evidence="3 12">Ribokinase</fullName>
        <shortName evidence="12">RK</shortName>
        <ecNumber evidence="2 12">2.7.1.15</ecNumber>
    </recommendedName>
</protein>
<keyword evidence="11 12" id="KW-0119">Carbohydrate metabolism</keyword>
<keyword evidence="7 12" id="KW-0418">Kinase</keyword>
<evidence type="ECO:0000256" key="4">
    <source>
        <dbReference type="ARBA" id="ARBA00022679"/>
    </source>
</evidence>
<comment type="similarity">
    <text evidence="1">Belongs to the carbohydrate kinase pfkB family.</text>
</comment>
<organism evidence="14 15">
    <name type="scientific">Rouxiella badensis</name>
    <dbReference type="NCBI Taxonomy" id="1646377"/>
    <lineage>
        <taxon>Bacteria</taxon>
        <taxon>Pseudomonadati</taxon>
        <taxon>Pseudomonadota</taxon>
        <taxon>Gammaproteobacteria</taxon>
        <taxon>Enterobacterales</taxon>
        <taxon>Yersiniaceae</taxon>
        <taxon>Rouxiella</taxon>
    </lineage>
</organism>
<dbReference type="PRINTS" id="PR00990">
    <property type="entry name" value="RIBOKINASE"/>
</dbReference>
<dbReference type="Proteomes" id="UP000192536">
    <property type="component" value="Unassembled WGS sequence"/>
</dbReference>
<feature type="binding site" evidence="12">
    <location>
        <begin position="213"/>
        <end position="218"/>
    </location>
    <ligand>
        <name>ATP</name>
        <dbReference type="ChEBI" id="CHEBI:30616"/>
    </ligand>
</feature>
<evidence type="ECO:0000256" key="3">
    <source>
        <dbReference type="ARBA" id="ARBA00016943"/>
    </source>
</evidence>
<evidence type="ECO:0000256" key="12">
    <source>
        <dbReference type="HAMAP-Rule" id="MF_01987"/>
    </source>
</evidence>
<dbReference type="PROSITE" id="PS00583">
    <property type="entry name" value="PFKB_KINASES_1"/>
    <property type="match status" value="1"/>
</dbReference>
<feature type="binding site" evidence="12">
    <location>
        <position position="245"/>
    </location>
    <ligand>
        <name>substrate</name>
    </ligand>
</feature>
<dbReference type="InterPro" id="IPR029056">
    <property type="entry name" value="Ribokinase-like"/>
</dbReference>
<dbReference type="RefSeq" id="WP_017491193.1">
    <property type="nucleotide sequence ID" value="NZ_DAMDNM010000001.1"/>
</dbReference>
<dbReference type="GO" id="GO:0005524">
    <property type="term" value="F:ATP binding"/>
    <property type="evidence" value="ECO:0007669"/>
    <property type="project" value="UniProtKB-UniRule"/>
</dbReference>
<reference evidence="14 15" key="1">
    <citation type="journal article" date="2017" name="Int. J. Syst. Evol. Microbiol.">
        <title>Rouxiella badensis sp. nov. and Rouxiella silvae sp. nov. isolated from peat bog soil in Germany and emendation of the genus description.</title>
        <authorList>
            <person name="Le Fleche-Mateos A."/>
            <person name="Kugler J.H."/>
            <person name="Hansen S.H."/>
            <person name="Syldatk C."/>
            <person name="Hausmann R."/>
            <person name="Lomprez F."/>
            <person name="Vandenbogaert M."/>
            <person name="Manuguerra J.C."/>
            <person name="Grimont P.A."/>
        </authorList>
    </citation>
    <scope>NUCLEOTIDE SEQUENCE [LARGE SCALE GENOMIC DNA]</scope>
    <source>
        <strain evidence="14 15">DSM 100043</strain>
    </source>
</reference>
<feature type="binding site" evidence="12">
    <location>
        <position position="277"/>
    </location>
    <ligand>
        <name>K(+)</name>
        <dbReference type="ChEBI" id="CHEBI:29103"/>
    </ligand>
</feature>
<feature type="binding site" evidence="12">
    <location>
        <begin position="10"/>
        <end position="12"/>
    </location>
    <ligand>
        <name>substrate</name>
    </ligand>
</feature>
<comment type="pathway">
    <text evidence="12">Carbohydrate metabolism; D-ribose degradation; D-ribose 5-phosphate from beta-D-ribopyranose: step 2/2.</text>
</comment>
<dbReference type="InterPro" id="IPR002139">
    <property type="entry name" value="Ribo/fructo_kinase"/>
</dbReference>
<evidence type="ECO:0000256" key="9">
    <source>
        <dbReference type="ARBA" id="ARBA00022842"/>
    </source>
</evidence>
<evidence type="ECO:0000313" key="14">
    <source>
        <dbReference type="EMBL" id="ORJ25035.1"/>
    </source>
</evidence>
<accession>A0A1X0WE78</accession>
<dbReference type="AlphaFoldDB" id="A0A1X0WE78"/>
<dbReference type="Pfam" id="PF00294">
    <property type="entry name" value="PfkB"/>
    <property type="match status" value="1"/>
</dbReference>
<gene>
    <name evidence="12" type="primary">rbsK</name>
    <name evidence="14" type="ORF">BS640_13140</name>
</gene>
<proteinExistence type="inferred from homology"/>
<keyword evidence="15" id="KW-1185">Reference proteome</keyword>
<feature type="binding site" evidence="12">
    <location>
        <begin position="38"/>
        <end position="42"/>
    </location>
    <ligand>
        <name>substrate</name>
    </ligand>
</feature>
<evidence type="ECO:0000256" key="8">
    <source>
        <dbReference type="ARBA" id="ARBA00022840"/>
    </source>
</evidence>
<dbReference type="InterPro" id="IPR002173">
    <property type="entry name" value="Carboh/pur_kinase_PfkB_CS"/>
</dbReference>
<comment type="catalytic activity">
    <reaction evidence="12">
        <text>D-ribose + ATP = D-ribose 5-phosphate + ADP + H(+)</text>
        <dbReference type="Rhea" id="RHEA:13697"/>
        <dbReference type="ChEBI" id="CHEBI:15378"/>
        <dbReference type="ChEBI" id="CHEBI:30616"/>
        <dbReference type="ChEBI" id="CHEBI:47013"/>
        <dbReference type="ChEBI" id="CHEBI:78346"/>
        <dbReference type="ChEBI" id="CHEBI:456216"/>
        <dbReference type="EC" id="2.7.1.15"/>
    </reaction>
</comment>
<dbReference type="GO" id="GO:0004747">
    <property type="term" value="F:ribokinase activity"/>
    <property type="evidence" value="ECO:0007669"/>
    <property type="project" value="UniProtKB-UniRule"/>
</dbReference>
<comment type="subcellular location">
    <subcellularLocation>
        <location evidence="12">Cytoplasm</location>
    </subcellularLocation>
</comment>
<dbReference type="GO" id="GO:0019303">
    <property type="term" value="P:D-ribose catabolic process"/>
    <property type="evidence" value="ECO:0007669"/>
    <property type="project" value="UniProtKB-UniRule"/>
</dbReference>
<comment type="activity regulation">
    <text evidence="12">Activated by a monovalent cation that binds near, but not in, the active site. The most likely occupant of the site in vivo is potassium. Ion binding induces a conformational change that may alter substrate affinity.</text>
</comment>
<dbReference type="STRING" id="1646377.BS640_13140"/>
<feature type="domain" description="Carbohydrate kinase PfkB" evidence="13">
    <location>
        <begin position="3"/>
        <end position="289"/>
    </location>
</feature>